<accession>A0AA38VFT4</accession>
<keyword evidence="3" id="KW-0479">Metal-binding</keyword>
<dbReference type="InterPro" id="IPR001148">
    <property type="entry name" value="CA_dom"/>
</dbReference>
<comment type="catalytic activity">
    <reaction evidence="6">
        <text>hydrogencarbonate + H(+) = CO2 + H2O</text>
        <dbReference type="Rhea" id="RHEA:10748"/>
        <dbReference type="ChEBI" id="CHEBI:15377"/>
        <dbReference type="ChEBI" id="CHEBI:15378"/>
        <dbReference type="ChEBI" id="CHEBI:16526"/>
        <dbReference type="ChEBI" id="CHEBI:17544"/>
        <dbReference type="EC" id="4.2.1.1"/>
    </reaction>
</comment>
<dbReference type="AlphaFoldDB" id="A0AA38VFT4"/>
<dbReference type="InterPro" id="IPR023561">
    <property type="entry name" value="Carbonic_anhydrase_a-class"/>
</dbReference>
<keyword evidence="4" id="KW-0862">Zinc</keyword>
<dbReference type="PROSITE" id="PS51257">
    <property type="entry name" value="PROKAR_LIPOPROTEIN"/>
    <property type="match status" value="1"/>
</dbReference>
<evidence type="ECO:0000313" key="9">
    <source>
        <dbReference type="EMBL" id="KAJ9149209.1"/>
    </source>
</evidence>
<feature type="chain" id="PRO_5041420744" description="carbonic anhydrase" evidence="7">
    <location>
        <begin position="21"/>
        <end position="350"/>
    </location>
</feature>
<dbReference type="EC" id="4.2.1.1" evidence="2"/>
<proteinExistence type="inferred from homology"/>
<dbReference type="Proteomes" id="UP001174691">
    <property type="component" value="Unassembled WGS sequence"/>
</dbReference>
<evidence type="ECO:0000256" key="6">
    <source>
        <dbReference type="ARBA" id="ARBA00048348"/>
    </source>
</evidence>
<sequence length="350" mass="36532">MTSFLLKASLILASASHVLGSCSYGTFLHPRAEEGAPVPISTFGYTGAKGPVNWVALNPETNQACATGTKQSPIDMVDGVFQMVSAADVRLEIPDFAEGTEFENLGTTVEIIAKGGSLQVANMTYEFKQAHFHLPSEHLDNGTSIAMEMHMVFQTAQQEIAVIGVFIDLDNGGAPAAAAAAPTEAPAPAAEKLRFRIRGEKRQEEAAPSPAATSAAGSFGGQQGFLTIPMVEAPGVSSTVLETVFSKVEEIATPGTSTETGPLAMSEIAQTVLTGSFQSYSGSLTTPPCSEGVRWLVATQKLQIQTATFEKVRGVIGFNARYPQNKPGEPNMLQLAAAAAAGVQAPVATA</sequence>
<keyword evidence="7" id="KW-0732">Signal</keyword>
<protein>
    <recommendedName>
        <fullName evidence="2">carbonic anhydrase</fullName>
        <ecNumber evidence="2">4.2.1.1</ecNumber>
    </recommendedName>
</protein>
<evidence type="ECO:0000256" key="2">
    <source>
        <dbReference type="ARBA" id="ARBA00012925"/>
    </source>
</evidence>
<keyword evidence="10" id="KW-1185">Reference proteome</keyword>
<dbReference type="SMART" id="SM01057">
    <property type="entry name" value="Carb_anhydrase"/>
    <property type="match status" value="1"/>
</dbReference>
<comment type="similarity">
    <text evidence="1">Belongs to the alpha-carbonic anhydrase family.</text>
</comment>
<keyword evidence="5" id="KW-0456">Lyase</keyword>
<dbReference type="Pfam" id="PF00194">
    <property type="entry name" value="Carb_anhydrase"/>
    <property type="match status" value="2"/>
</dbReference>
<evidence type="ECO:0000259" key="8">
    <source>
        <dbReference type="PROSITE" id="PS51144"/>
    </source>
</evidence>
<dbReference type="InterPro" id="IPR041891">
    <property type="entry name" value="Alpha_CA_prokaryot-like"/>
</dbReference>
<dbReference type="PANTHER" id="PTHR18952">
    <property type="entry name" value="CARBONIC ANHYDRASE"/>
    <property type="match status" value="1"/>
</dbReference>
<evidence type="ECO:0000313" key="10">
    <source>
        <dbReference type="Proteomes" id="UP001174691"/>
    </source>
</evidence>
<gene>
    <name evidence="9" type="ORF">NKR19_g5735</name>
</gene>
<comment type="caution">
    <text evidence="9">The sequence shown here is derived from an EMBL/GenBank/DDBJ whole genome shotgun (WGS) entry which is preliminary data.</text>
</comment>
<dbReference type="EMBL" id="JANBVN010000081">
    <property type="protein sequence ID" value="KAJ9149209.1"/>
    <property type="molecule type" value="Genomic_DNA"/>
</dbReference>
<dbReference type="GO" id="GO:0004089">
    <property type="term" value="F:carbonate dehydratase activity"/>
    <property type="evidence" value="ECO:0007669"/>
    <property type="project" value="UniProtKB-EC"/>
</dbReference>
<dbReference type="PANTHER" id="PTHR18952:SF265">
    <property type="entry name" value="CARBONIC ANHYDRASE"/>
    <property type="match status" value="1"/>
</dbReference>
<dbReference type="GO" id="GO:0008270">
    <property type="term" value="F:zinc ion binding"/>
    <property type="evidence" value="ECO:0007669"/>
    <property type="project" value="InterPro"/>
</dbReference>
<feature type="domain" description="Alpha-carbonic anhydrase" evidence="8">
    <location>
        <begin position="41"/>
        <end position="350"/>
    </location>
</feature>
<evidence type="ECO:0000256" key="4">
    <source>
        <dbReference type="ARBA" id="ARBA00022833"/>
    </source>
</evidence>
<dbReference type="SUPFAM" id="SSF51069">
    <property type="entry name" value="Carbonic anhydrase"/>
    <property type="match status" value="1"/>
</dbReference>
<evidence type="ECO:0000256" key="5">
    <source>
        <dbReference type="ARBA" id="ARBA00023239"/>
    </source>
</evidence>
<evidence type="ECO:0000256" key="7">
    <source>
        <dbReference type="SAM" id="SignalP"/>
    </source>
</evidence>
<dbReference type="InterPro" id="IPR036398">
    <property type="entry name" value="CA_dom_sf"/>
</dbReference>
<organism evidence="9 10">
    <name type="scientific">Coniochaeta hoffmannii</name>
    <dbReference type="NCBI Taxonomy" id="91930"/>
    <lineage>
        <taxon>Eukaryota</taxon>
        <taxon>Fungi</taxon>
        <taxon>Dikarya</taxon>
        <taxon>Ascomycota</taxon>
        <taxon>Pezizomycotina</taxon>
        <taxon>Sordariomycetes</taxon>
        <taxon>Sordariomycetidae</taxon>
        <taxon>Coniochaetales</taxon>
        <taxon>Coniochaetaceae</taxon>
        <taxon>Coniochaeta</taxon>
    </lineage>
</organism>
<evidence type="ECO:0000256" key="1">
    <source>
        <dbReference type="ARBA" id="ARBA00010718"/>
    </source>
</evidence>
<reference evidence="9" key="1">
    <citation type="submission" date="2022-07" db="EMBL/GenBank/DDBJ databases">
        <title>Fungi with potential for degradation of polypropylene.</title>
        <authorList>
            <person name="Gostincar C."/>
        </authorList>
    </citation>
    <scope>NUCLEOTIDE SEQUENCE</scope>
    <source>
        <strain evidence="9">EXF-13287</strain>
    </source>
</reference>
<dbReference type="PROSITE" id="PS51144">
    <property type="entry name" value="ALPHA_CA_2"/>
    <property type="match status" value="1"/>
</dbReference>
<feature type="signal peptide" evidence="7">
    <location>
        <begin position="1"/>
        <end position="20"/>
    </location>
</feature>
<dbReference type="CDD" id="cd03124">
    <property type="entry name" value="alpha_CA_prokaryotic_like"/>
    <property type="match status" value="1"/>
</dbReference>
<name>A0AA38VFT4_9PEZI</name>
<dbReference type="Gene3D" id="3.10.200.10">
    <property type="entry name" value="Alpha carbonic anhydrase"/>
    <property type="match status" value="1"/>
</dbReference>
<evidence type="ECO:0000256" key="3">
    <source>
        <dbReference type="ARBA" id="ARBA00022723"/>
    </source>
</evidence>